<evidence type="ECO:0000256" key="3">
    <source>
        <dbReference type="ARBA" id="ARBA00022426"/>
    </source>
</evidence>
<dbReference type="GO" id="GO:0005615">
    <property type="term" value="C:extracellular space"/>
    <property type="evidence" value="ECO:0007669"/>
    <property type="project" value="TreeGrafter"/>
</dbReference>
<gene>
    <name evidence="8" type="ORF">N320_05966</name>
</gene>
<dbReference type="GO" id="GO:0015889">
    <property type="term" value="P:cobalamin transport"/>
    <property type="evidence" value="ECO:0007669"/>
    <property type="project" value="InterPro"/>
</dbReference>
<dbReference type="Gene3D" id="2.170.130.30">
    <property type="match status" value="1"/>
</dbReference>
<evidence type="ECO:0000256" key="5">
    <source>
        <dbReference type="ARBA" id="ARBA00022729"/>
    </source>
</evidence>
<dbReference type="GO" id="GO:0031419">
    <property type="term" value="F:cobalamin binding"/>
    <property type="evidence" value="ECO:0007669"/>
    <property type="project" value="InterPro"/>
</dbReference>
<comment type="similarity">
    <text evidence="2">Belongs to the eukaryotic cobalamin transport proteins family.</text>
</comment>
<proteinExistence type="inferred from homology"/>
<evidence type="ECO:0000256" key="1">
    <source>
        <dbReference type="ARBA" id="ARBA00004613"/>
    </source>
</evidence>
<organism evidence="8 9">
    <name type="scientific">Buceros rhinoceros silvestris</name>
    <dbReference type="NCBI Taxonomy" id="175836"/>
    <lineage>
        <taxon>Eukaryota</taxon>
        <taxon>Metazoa</taxon>
        <taxon>Chordata</taxon>
        <taxon>Craniata</taxon>
        <taxon>Vertebrata</taxon>
        <taxon>Euteleostomi</taxon>
        <taxon>Archelosauria</taxon>
        <taxon>Archosauria</taxon>
        <taxon>Dinosauria</taxon>
        <taxon>Saurischia</taxon>
        <taxon>Theropoda</taxon>
        <taxon>Coelurosauria</taxon>
        <taxon>Aves</taxon>
        <taxon>Neognathae</taxon>
        <taxon>Neoaves</taxon>
        <taxon>Telluraves</taxon>
        <taxon>Coraciimorphae</taxon>
        <taxon>Bucerotiformes</taxon>
        <taxon>Bucerotidae</taxon>
        <taxon>Buceros</taxon>
    </lineage>
</organism>
<dbReference type="EMBL" id="KL516942">
    <property type="protein sequence ID" value="KFO88348.1"/>
    <property type="molecule type" value="Genomic_DNA"/>
</dbReference>
<keyword evidence="4" id="KW-0964">Secreted</keyword>
<evidence type="ECO:0000313" key="8">
    <source>
        <dbReference type="EMBL" id="KFO88348.1"/>
    </source>
</evidence>
<evidence type="ECO:0000313" key="9">
    <source>
        <dbReference type="Proteomes" id="UP000054064"/>
    </source>
</evidence>
<evidence type="ECO:0000256" key="4">
    <source>
        <dbReference type="ARBA" id="ARBA00022525"/>
    </source>
</evidence>
<keyword evidence="6 7" id="KW-0170">Cobalt</keyword>
<evidence type="ECO:0000256" key="6">
    <source>
        <dbReference type="ARBA" id="ARBA00023285"/>
    </source>
</evidence>
<name>A0A091HLY9_BUCRH</name>
<keyword evidence="3" id="KW-0406">Ion transport</keyword>
<dbReference type="GO" id="GO:0006824">
    <property type="term" value="P:cobalt ion transport"/>
    <property type="evidence" value="ECO:0007669"/>
    <property type="project" value="UniProtKB-KW"/>
</dbReference>
<dbReference type="InterPro" id="IPR002157">
    <property type="entry name" value="Cbl-bd_prot"/>
</dbReference>
<protein>
    <submittedName>
        <fullName evidence="8">Gastric intrinsic factor</fullName>
    </submittedName>
</protein>
<dbReference type="Gene3D" id="1.50.10.20">
    <property type="match status" value="1"/>
</dbReference>
<feature type="non-terminal residue" evidence="8">
    <location>
        <position position="1"/>
    </location>
</feature>
<keyword evidence="9" id="KW-1185">Reference proteome</keyword>
<evidence type="ECO:0000256" key="7">
    <source>
        <dbReference type="PIRSR" id="PIRSR602157-1"/>
    </source>
</evidence>
<keyword evidence="5" id="KW-0732">Signal</keyword>
<accession>A0A091HLY9</accession>
<dbReference type="PANTHER" id="PTHR10559">
    <property type="entry name" value="TRANSCOBALAMIN-1/GASTRIC INTRINSIC FACTOR"/>
    <property type="match status" value="1"/>
</dbReference>
<comment type="subcellular location">
    <subcellularLocation>
        <location evidence="1">Secreted</location>
    </subcellularLocation>
</comment>
<dbReference type="PANTHER" id="PTHR10559:SF15">
    <property type="entry name" value="COBALAMIN BINDING INTRINSIC FACTOR"/>
    <property type="match status" value="1"/>
</dbReference>
<feature type="non-terminal residue" evidence="8">
    <location>
        <position position="150"/>
    </location>
</feature>
<feature type="binding site" evidence="7">
    <location>
        <position position="37"/>
    </location>
    <ligand>
        <name>cyanocob(III)alamin</name>
        <dbReference type="ChEBI" id="CHEBI:17439"/>
    </ligand>
</feature>
<sequence length="150" mass="16181">QALEAAGKFYSPREWDCTQAFAVVLRHDYQQPMAIAQVLPALVDKPYLEAGSLDRATRSDSITVHYTVINTLRGQPFSIPITVTVPHGSTLLKVLEVAEKEDPENFRGAGWGGGHGGDTVAQPHACPSAAGVGSYRPHNGEHIEAVFSPY</sequence>
<keyword evidence="3" id="KW-0813">Transport</keyword>
<reference evidence="8 9" key="1">
    <citation type="submission" date="2014-04" db="EMBL/GenBank/DDBJ databases">
        <title>Genome evolution of avian class.</title>
        <authorList>
            <person name="Zhang G."/>
            <person name="Li C."/>
        </authorList>
    </citation>
    <scope>NUCLEOTIDE SEQUENCE [LARGE SCALE GENOMIC DNA]</scope>
    <source>
        <strain evidence="8">BGI_N320</strain>
    </source>
</reference>
<dbReference type="Proteomes" id="UP000054064">
    <property type="component" value="Unassembled WGS sequence"/>
</dbReference>
<dbReference type="InterPro" id="IPR051588">
    <property type="entry name" value="Cobalamin_Transport"/>
</dbReference>
<keyword evidence="3" id="KW-0171">Cobalt transport</keyword>
<dbReference type="Pfam" id="PF01122">
    <property type="entry name" value="Cobalamin_bind"/>
    <property type="match status" value="1"/>
</dbReference>
<evidence type="ECO:0000256" key="2">
    <source>
        <dbReference type="ARBA" id="ARBA00006449"/>
    </source>
</evidence>
<dbReference type="AlphaFoldDB" id="A0A091HLY9"/>